<proteinExistence type="predicted"/>
<name>A0A4Y2LJD7_ARAVE</name>
<gene>
    <name evidence="1" type="ORF">AVEN_232348_1</name>
</gene>
<protein>
    <submittedName>
        <fullName evidence="1">Uncharacterized protein</fullName>
    </submittedName>
</protein>
<keyword evidence="2" id="KW-1185">Reference proteome</keyword>
<dbReference type="EMBL" id="BGPR01005939">
    <property type="protein sequence ID" value="GBN14712.1"/>
    <property type="molecule type" value="Genomic_DNA"/>
</dbReference>
<organism evidence="1 2">
    <name type="scientific">Araneus ventricosus</name>
    <name type="common">Orbweaver spider</name>
    <name type="synonym">Epeira ventricosa</name>
    <dbReference type="NCBI Taxonomy" id="182803"/>
    <lineage>
        <taxon>Eukaryota</taxon>
        <taxon>Metazoa</taxon>
        <taxon>Ecdysozoa</taxon>
        <taxon>Arthropoda</taxon>
        <taxon>Chelicerata</taxon>
        <taxon>Arachnida</taxon>
        <taxon>Araneae</taxon>
        <taxon>Araneomorphae</taxon>
        <taxon>Entelegynae</taxon>
        <taxon>Araneoidea</taxon>
        <taxon>Araneidae</taxon>
        <taxon>Araneus</taxon>
    </lineage>
</organism>
<accession>A0A4Y2LJD7</accession>
<dbReference type="AlphaFoldDB" id="A0A4Y2LJD7"/>
<dbReference type="Proteomes" id="UP000499080">
    <property type="component" value="Unassembled WGS sequence"/>
</dbReference>
<evidence type="ECO:0000313" key="2">
    <source>
        <dbReference type="Proteomes" id="UP000499080"/>
    </source>
</evidence>
<evidence type="ECO:0000313" key="1">
    <source>
        <dbReference type="EMBL" id="GBN14712.1"/>
    </source>
</evidence>
<reference evidence="1 2" key="1">
    <citation type="journal article" date="2019" name="Sci. Rep.">
        <title>Orb-weaving spider Araneus ventricosus genome elucidates the spidroin gene catalogue.</title>
        <authorList>
            <person name="Kono N."/>
            <person name="Nakamura H."/>
            <person name="Ohtoshi R."/>
            <person name="Moran D.A.P."/>
            <person name="Shinohara A."/>
            <person name="Yoshida Y."/>
            <person name="Fujiwara M."/>
            <person name="Mori M."/>
            <person name="Tomita M."/>
            <person name="Arakawa K."/>
        </authorList>
    </citation>
    <scope>NUCLEOTIDE SEQUENCE [LARGE SCALE GENOMIC DNA]</scope>
</reference>
<comment type="caution">
    <text evidence="1">The sequence shown here is derived from an EMBL/GenBank/DDBJ whole genome shotgun (WGS) entry which is preliminary data.</text>
</comment>
<sequence length="91" mass="10711">MPTPLKPFPDYIIRRDLFETRRRLTSGEHPSSQDQKHCVVPMALRDRRQRFVIGENRLLLRQMKTAELVTPPWRAGSKVLFKLKLGRDQGK</sequence>